<name>A0ABQ5D2C1_9ASTR</name>
<gene>
    <name evidence="1" type="ORF">Tco_0923919</name>
</gene>
<sequence>MGDENPIRTLGDYSNWPVGALGRYQTCSSYVNKITNSCEDLSVSNISVLMEDPEQAYVEPLRMTKVIKREFEKPEDLNDEDVSLTCGTSLEVFNNEFNRMSGMDDDLFSYEVEVANIPCDSNKDDDSEKKALWIYWIRGDDEVELTDKEFSDNEDETYLLRTLRDSRLMKNIRMIGSMMDIKMLYQWVDEKPWTNVGVWTEATPVKHYCKPFNYKNGCSEWPTCSLENDLITVLEETYLVLILVGKLASITRLNWYEALKDNELKEKALRNKAIMKGLISDDESCNDGWRNEDGKQIEITFTITMK</sequence>
<comment type="caution">
    <text evidence="1">The sequence shown here is derived from an EMBL/GenBank/DDBJ whole genome shotgun (WGS) entry which is preliminary data.</text>
</comment>
<reference evidence="1" key="1">
    <citation type="journal article" date="2022" name="Int. J. Mol. Sci.">
        <title>Draft Genome of Tanacetum Coccineum: Genomic Comparison of Closely Related Tanacetum-Family Plants.</title>
        <authorList>
            <person name="Yamashiro T."/>
            <person name="Shiraishi A."/>
            <person name="Nakayama K."/>
            <person name="Satake H."/>
        </authorList>
    </citation>
    <scope>NUCLEOTIDE SEQUENCE</scope>
</reference>
<organism evidence="1 2">
    <name type="scientific">Tanacetum coccineum</name>
    <dbReference type="NCBI Taxonomy" id="301880"/>
    <lineage>
        <taxon>Eukaryota</taxon>
        <taxon>Viridiplantae</taxon>
        <taxon>Streptophyta</taxon>
        <taxon>Embryophyta</taxon>
        <taxon>Tracheophyta</taxon>
        <taxon>Spermatophyta</taxon>
        <taxon>Magnoliopsida</taxon>
        <taxon>eudicotyledons</taxon>
        <taxon>Gunneridae</taxon>
        <taxon>Pentapetalae</taxon>
        <taxon>asterids</taxon>
        <taxon>campanulids</taxon>
        <taxon>Asterales</taxon>
        <taxon>Asteraceae</taxon>
        <taxon>Asteroideae</taxon>
        <taxon>Anthemideae</taxon>
        <taxon>Anthemidinae</taxon>
        <taxon>Tanacetum</taxon>
    </lineage>
</organism>
<protein>
    <submittedName>
        <fullName evidence="1">Uncharacterized protein</fullName>
    </submittedName>
</protein>
<evidence type="ECO:0000313" key="1">
    <source>
        <dbReference type="EMBL" id="GJT33500.1"/>
    </source>
</evidence>
<proteinExistence type="predicted"/>
<evidence type="ECO:0000313" key="2">
    <source>
        <dbReference type="Proteomes" id="UP001151760"/>
    </source>
</evidence>
<dbReference type="EMBL" id="BQNB010014883">
    <property type="protein sequence ID" value="GJT33500.1"/>
    <property type="molecule type" value="Genomic_DNA"/>
</dbReference>
<keyword evidence="2" id="KW-1185">Reference proteome</keyword>
<reference evidence="1" key="2">
    <citation type="submission" date="2022-01" db="EMBL/GenBank/DDBJ databases">
        <authorList>
            <person name="Yamashiro T."/>
            <person name="Shiraishi A."/>
            <person name="Satake H."/>
            <person name="Nakayama K."/>
        </authorList>
    </citation>
    <scope>NUCLEOTIDE SEQUENCE</scope>
</reference>
<accession>A0ABQ5D2C1</accession>
<dbReference type="Proteomes" id="UP001151760">
    <property type="component" value="Unassembled WGS sequence"/>
</dbReference>